<dbReference type="PROSITE" id="PS00635">
    <property type="entry name" value="PILI_CHAPERONE"/>
    <property type="match status" value="1"/>
</dbReference>
<dbReference type="Pfam" id="PF02753">
    <property type="entry name" value="PapD_C"/>
    <property type="match status" value="1"/>
</dbReference>
<evidence type="ECO:0000256" key="2">
    <source>
        <dbReference type="ARBA" id="ARBA00007399"/>
    </source>
</evidence>
<keyword evidence="3" id="KW-0732">Signal</keyword>
<dbReference type="OrthoDB" id="9131059at2"/>
<evidence type="ECO:0000256" key="1">
    <source>
        <dbReference type="ARBA" id="ARBA00004418"/>
    </source>
</evidence>
<sequence>MFSLPKTSHFYKWLVSLFYFGISSFCFAGGITLDSTRIIYPQESKQITTSIRNTSDKSAFLIQTWIEDANGNKINDFISTPPLFTSAPRNENHIRLVYAGEKLPTDKESLFYFNVKAIPSIDRNELADKNALILAAVTRVKLFARPKGLKITSKEAVDLIRFSKIDNKKIKISNPSPYYMTLTDLRSGNHELPSTMIAPFSHIDVNAPAGFDVSKLTFSSINDFGGITSPKPAIFN</sequence>
<feature type="domain" description="Pili assembly chaperone N-terminal" evidence="7">
    <location>
        <begin position="30"/>
        <end position="150"/>
    </location>
</feature>
<evidence type="ECO:0000256" key="5">
    <source>
        <dbReference type="ARBA" id="ARBA00023186"/>
    </source>
</evidence>
<dbReference type="Pfam" id="PF00345">
    <property type="entry name" value="PapD_N"/>
    <property type="match status" value="1"/>
</dbReference>
<proteinExistence type="inferred from homology"/>
<evidence type="ECO:0000313" key="10">
    <source>
        <dbReference type="Proteomes" id="UP000255129"/>
    </source>
</evidence>
<evidence type="ECO:0000256" key="4">
    <source>
        <dbReference type="ARBA" id="ARBA00022764"/>
    </source>
</evidence>
<comment type="similarity">
    <text evidence="2 6">Belongs to the periplasmic pilus chaperone family.</text>
</comment>
<dbReference type="InterPro" id="IPR050643">
    <property type="entry name" value="Periplasmic_pilus_chap"/>
</dbReference>
<evidence type="ECO:0000259" key="7">
    <source>
        <dbReference type="Pfam" id="PF00345"/>
    </source>
</evidence>
<dbReference type="PANTHER" id="PTHR30251">
    <property type="entry name" value="PILUS ASSEMBLY CHAPERONE"/>
    <property type="match status" value="1"/>
</dbReference>
<reference evidence="9 10" key="1">
    <citation type="submission" date="2018-06" db="EMBL/GenBank/DDBJ databases">
        <authorList>
            <consortium name="Pathogen Informatics"/>
            <person name="Doyle S."/>
        </authorList>
    </citation>
    <scope>NUCLEOTIDE SEQUENCE [LARGE SCALE GENOMIC DNA]</scope>
    <source>
        <strain evidence="9 10">NCTC12026</strain>
    </source>
</reference>
<evidence type="ECO:0000259" key="8">
    <source>
        <dbReference type="Pfam" id="PF02753"/>
    </source>
</evidence>
<name>A0A379G164_9GAMM</name>
<evidence type="ECO:0000256" key="6">
    <source>
        <dbReference type="RuleBase" id="RU003918"/>
    </source>
</evidence>
<dbReference type="InterPro" id="IPR013783">
    <property type="entry name" value="Ig-like_fold"/>
</dbReference>
<organism evidence="9 10">
    <name type="scientific">Providencia rustigianii</name>
    <dbReference type="NCBI Taxonomy" id="158850"/>
    <lineage>
        <taxon>Bacteria</taxon>
        <taxon>Pseudomonadati</taxon>
        <taxon>Pseudomonadota</taxon>
        <taxon>Gammaproteobacteria</taxon>
        <taxon>Enterobacterales</taxon>
        <taxon>Morganellaceae</taxon>
        <taxon>Providencia</taxon>
    </lineage>
</organism>
<dbReference type="GO" id="GO:0071555">
    <property type="term" value="P:cell wall organization"/>
    <property type="evidence" value="ECO:0007669"/>
    <property type="project" value="InterPro"/>
</dbReference>
<dbReference type="SUPFAM" id="SSF49354">
    <property type="entry name" value="PapD-like"/>
    <property type="match status" value="1"/>
</dbReference>
<dbReference type="RefSeq" id="WP_112836254.1">
    <property type="nucleotide sequence ID" value="NZ_UAUA01000018.1"/>
</dbReference>
<dbReference type="PANTHER" id="PTHR30251:SF0">
    <property type="entry name" value="FIMBRIAL CHAPERONE PROTEIN ELFD-RELATED"/>
    <property type="match status" value="1"/>
</dbReference>
<evidence type="ECO:0000256" key="3">
    <source>
        <dbReference type="ARBA" id="ARBA00022729"/>
    </source>
</evidence>
<dbReference type="InterPro" id="IPR018046">
    <property type="entry name" value="Pili_assmbl_chaperone_CS"/>
</dbReference>
<dbReference type="InterPro" id="IPR036316">
    <property type="entry name" value="Pili_assmbl_chap_C_dom_sf"/>
</dbReference>
<dbReference type="InterPro" id="IPR001829">
    <property type="entry name" value="Pili_assmbl_chaperone_bac"/>
</dbReference>
<protein>
    <submittedName>
        <fullName evidence="9">Chaperone protein focC</fullName>
    </submittedName>
</protein>
<dbReference type="InterPro" id="IPR008962">
    <property type="entry name" value="PapD-like_sf"/>
</dbReference>
<gene>
    <name evidence="9" type="primary">focC_7</name>
    <name evidence="9" type="ORF">NCTC12026_01004</name>
</gene>
<dbReference type="InterPro" id="IPR016148">
    <property type="entry name" value="Pili_assmbl_chaperone_C"/>
</dbReference>
<accession>A0A379G164</accession>
<dbReference type="Proteomes" id="UP000255129">
    <property type="component" value="Unassembled WGS sequence"/>
</dbReference>
<dbReference type="SUPFAM" id="SSF49584">
    <property type="entry name" value="Periplasmic chaperone C-domain"/>
    <property type="match status" value="1"/>
</dbReference>
<dbReference type="Gene3D" id="2.60.40.10">
    <property type="entry name" value="Immunoglobulins"/>
    <property type="match status" value="2"/>
</dbReference>
<keyword evidence="4" id="KW-0574">Periplasm</keyword>
<dbReference type="GO" id="GO:0030288">
    <property type="term" value="C:outer membrane-bounded periplasmic space"/>
    <property type="evidence" value="ECO:0007669"/>
    <property type="project" value="InterPro"/>
</dbReference>
<dbReference type="PRINTS" id="PR00969">
    <property type="entry name" value="CHAPERONPILI"/>
</dbReference>
<dbReference type="EMBL" id="UGUA01000002">
    <property type="protein sequence ID" value="SUC34656.1"/>
    <property type="molecule type" value="Genomic_DNA"/>
</dbReference>
<feature type="domain" description="Pili assembly chaperone C-terminal" evidence="8">
    <location>
        <begin position="172"/>
        <end position="228"/>
    </location>
</feature>
<dbReference type="AlphaFoldDB" id="A0A379G164"/>
<keyword evidence="5 6" id="KW-0143">Chaperone</keyword>
<comment type="subcellular location">
    <subcellularLocation>
        <location evidence="1 6">Periplasm</location>
    </subcellularLocation>
</comment>
<evidence type="ECO:0000313" key="9">
    <source>
        <dbReference type="EMBL" id="SUC34656.1"/>
    </source>
</evidence>
<dbReference type="InterPro" id="IPR016147">
    <property type="entry name" value="Pili_assmbl_chaperone_N"/>
</dbReference>